<keyword evidence="5" id="KW-0012">Acyltransferase</keyword>
<comment type="similarity">
    <text evidence="1">Belongs to the transferase hexapeptide repeat family.</text>
</comment>
<dbReference type="InterPro" id="IPR050179">
    <property type="entry name" value="Trans_hexapeptide_repeat"/>
</dbReference>
<evidence type="ECO:0000313" key="5">
    <source>
        <dbReference type="EMBL" id="SER84780.1"/>
    </source>
</evidence>
<dbReference type="AlphaFoldDB" id="A0A1H9SIC6"/>
<evidence type="ECO:0000259" key="3">
    <source>
        <dbReference type="Pfam" id="PF17836"/>
    </source>
</evidence>
<dbReference type="InterPro" id="IPR011004">
    <property type="entry name" value="Trimer_LpxA-like_sf"/>
</dbReference>
<dbReference type="RefSeq" id="WP_090885647.1">
    <property type="nucleotide sequence ID" value="NZ_FOGG01000018.1"/>
</dbReference>
<evidence type="ECO:0000259" key="4">
    <source>
        <dbReference type="Pfam" id="PF25087"/>
    </source>
</evidence>
<keyword evidence="6" id="KW-1185">Reference proteome</keyword>
<gene>
    <name evidence="5" type="ORF">SAMN04488023_11839</name>
</gene>
<proteinExistence type="inferred from homology"/>
<name>A0A1H9SIC6_9SPHI</name>
<dbReference type="InterPro" id="IPR041561">
    <property type="entry name" value="PglD_N"/>
</dbReference>
<dbReference type="Pfam" id="PF25087">
    <property type="entry name" value="GMPPB_C"/>
    <property type="match status" value="1"/>
</dbReference>
<dbReference type="InterPro" id="IPR056729">
    <property type="entry name" value="GMPPB_C"/>
</dbReference>
<dbReference type="Pfam" id="PF17836">
    <property type="entry name" value="PglD_N"/>
    <property type="match status" value="1"/>
</dbReference>
<dbReference type="InterPro" id="IPR020019">
    <property type="entry name" value="AcTrfase_PglD-like"/>
</dbReference>
<dbReference type="STRING" id="390241.SAMN04488023_11839"/>
<protein>
    <submittedName>
        <fullName evidence="5">Sugar O-acyltransferase, sialic acid O-acetyltransferase NeuD family</fullName>
    </submittedName>
</protein>
<evidence type="ECO:0000256" key="2">
    <source>
        <dbReference type="PIRSR" id="PIRSR620019-2"/>
    </source>
</evidence>
<dbReference type="PANTHER" id="PTHR43300:SF4">
    <property type="entry name" value="ACYL-[ACYL-CARRIER-PROTEIN]--UDP-N-ACETYLGLUCOSAMINE O-ACYLTRANSFERASE"/>
    <property type="match status" value="1"/>
</dbReference>
<reference evidence="5 6" key="1">
    <citation type="submission" date="2016-10" db="EMBL/GenBank/DDBJ databases">
        <authorList>
            <person name="de Groot N.N."/>
        </authorList>
    </citation>
    <scope>NUCLEOTIDE SEQUENCE [LARGE SCALE GENOMIC DNA]</scope>
    <source>
        <strain evidence="5 6">DSM 18610</strain>
    </source>
</reference>
<accession>A0A1H9SIC6</accession>
<sequence length="222" mass="24200">MNLVIYGSGKMAEYICFCMINDSAYRVVAFCVDDAYLPPAGSKLMGIPVMGFEQVIRENSPEETRFHIAIGRNTARKAIFDKVQEAGYGCASYVSSKASIWHDLVIGRNVFIDQCCDIQPFVQVGDNCMLIGARIGHHCTIEDHVLLSGNTLAGNVTIGEGSFLGINSAVKEDITIGAYNIIGASVFISKNTPDCTMTSSPKDLFRTGDSSRFTLFNKTKQV</sequence>
<keyword evidence="5" id="KW-0808">Transferase</keyword>
<feature type="domain" description="PglD N-terminal" evidence="3">
    <location>
        <begin position="2"/>
        <end position="83"/>
    </location>
</feature>
<dbReference type="Gene3D" id="3.40.50.20">
    <property type="match status" value="1"/>
</dbReference>
<feature type="binding site" evidence="2">
    <location>
        <position position="71"/>
    </location>
    <ligand>
        <name>substrate</name>
    </ligand>
</feature>
<feature type="binding site" evidence="2">
    <location>
        <position position="166"/>
    </location>
    <ligand>
        <name>acetyl-CoA</name>
        <dbReference type="ChEBI" id="CHEBI:57288"/>
    </ligand>
</feature>
<dbReference type="GO" id="GO:0016746">
    <property type="term" value="F:acyltransferase activity"/>
    <property type="evidence" value="ECO:0007669"/>
    <property type="project" value="UniProtKB-KW"/>
</dbReference>
<dbReference type="EMBL" id="FOGG01000018">
    <property type="protein sequence ID" value="SER84780.1"/>
    <property type="molecule type" value="Genomic_DNA"/>
</dbReference>
<organism evidence="5 6">
    <name type="scientific">Pedobacter rhizosphaerae</name>
    <dbReference type="NCBI Taxonomy" id="390241"/>
    <lineage>
        <taxon>Bacteria</taxon>
        <taxon>Pseudomonadati</taxon>
        <taxon>Bacteroidota</taxon>
        <taxon>Sphingobacteriia</taxon>
        <taxon>Sphingobacteriales</taxon>
        <taxon>Sphingobacteriaceae</taxon>
        <taxon>Pedobacter</taxon>
    </lineage>
</organism>
<dbReference type="Gene3D" id="2.160.10.10">
    <property type="entry name" value="Hexapeptide repeat proteins"/>
    <property type="match status" value="1"/>
</dbReference>
<evidence type="ECO:0000313" key="6">
    <source>
        <dbReference type="Proteomes" id="UP000199572"/>
    </source>
</evidence>
<dbReference type="PANTHER" id="PTHR43300">
    <property type="entry name" value="ACETYLTRANSFERASE"/>
    <property type="match status" value="1"/>
</dbReference>
<evidence type="ECO:0000256" key="1">
    <source>
        <dbReference type="ARBA" id="ARBA00007274"/>
    </source>
</evidence>
<dbReference type="Proteomes" id="UP000199572">
    <property type="component" value="Unassembled WGS sequence"/>
</dbReference>
<dbReference type="OrthoDB" id="1115300at2"/>
<feature type="domain" description="Mannose-1-phosphate guanyltransferase C-terminal" evidence="4">
    <location>
        <begin position="93"/>
        <end position="181"/>
    </location>
</feature>
<dbReference type="CDD" id="cd03360">
    <property type="entry name" value="LbH_AT_putative"/>
    <property type="match status" value="1"/>
</dbReference>
<dbReference type="SUPFAM" id="SSF51161">
    <property type="entry name" value="Trimeric LpxA-like enzymes"/>
    <property type="match status" value="1"/>
</dbReference>